<dbReference type="GO" id="GO:0009898">
    <property type="term" value="C:cytoplasmic side of plasma membrane"/>
    <property type="evidence" value="ECO:0007669"/>
    <property type="project" value="UniProtKB-UniRule"/>
</dbReference>
<dbReference type="RefSeq" id="WP_113960300.1">
    <property type="nucleotide sequence ID" value="NZ_QNRR01000008.1"/>
</dbReference>
<dbReference type="InterPro" id="IPR003494">
    <property type="entry name" value="SHS2_FtsA"/>
</dbReference>
<evidence type="ECO:0000256" key="6">
    <source>
        <dbReference type="PIRNR" id="PIRNR003101"/>
    </source>
</evidence>
<dbReference type="InterPro" id="IPR043129">
    <property type="entry name" value="ATPase_NBD"/>
</dbReference>
<dbReference type="NCBIfam" id="TIGR01174">
    <property type="entry name" value="ftsA"/>
    <property type="match status" value="1"/>
</dbReference>
<evidence type="ECO:0000313" key="9">
    <source>
        <dbReference type="Proteomes" id="UP000253426"/>
    </source>
</evidence>
<dbReference type="OrthoDB" id="9768127at2"/>
<protein>
    <recommendedName>
        <fullName evidence="5 6">Cell division protein FtsA</fullName>
    </recommendedName>
</protein>
<comment type="function">
    <text evidence="5 6">Cell division protein that is involved in the assembly of the Z ring. May serve as a membrane anchor for the Z ring.</text>
</comment>
<dbReference type="SMART" id="SM00842">
    <property type="entry name" value="FtsA"/>
    <property type="match status" value="1"/>
</dbReference>
<name>A0A366HEE9_9BACT</name>
<keyword evidence="4 5" id="KW-0131">Cell cycle</keyword>
<dbReference type="EMBL" id="QNRR01000008">
    <property type="protein sequence ID" value="RBP40430.1"/>
    <property type="molecule type" value="Genomic_DNA"/>
</dbReference>
<evidence type="ECO:0000256" key="5">
    <source>
        <dbReference type="HAMAP-Rule" id="MF_02033"/>
    </source>
</evidence>
<keyword evidence="3 5" id="KW-0472">Membrane</keyword>
<evidence type="ECO:0000256" key="4">
    <source>
        <dbReference type="ARBA" id="ARBA00023306"/>
    </source>
</evidence>
<evidence type="ECO:0000256" key="2">
    <source>
        <dbReference type="ARBA" id="ARBA00022618"/>
    </source>
</evidence>
<comment type="similarity">
    <text evidence="5 6">Belongs to the FtsA/MreB family.</text>
</comment>
<keyword evidence="1 5" id="KW-1003">Cell membrane</keyword>
<dbReference type="Pfam" id="PF14450">
    <property type="entry name" value="FtsA"/>
    <property type="match status" value="1"/>
</dbReference>
<dbReference type="GO" id="GO:0043093">
    <property type="term" value="P:FtsZ-dependent cytokinesis"/>
    <property type="evidence" value="ECO:0007669"/>
    <property type="project" value="UniProtKB-UniRule"/>
</dbReference>
<dbReference type="Gene3D" id="3.30.1490.110">
    <property type="match status" value="1"/>
</dbReference>
<dbReference type="PIRSF" id="PIRSF003101">
    <property type="entry name" value="FtsA"/>
    <property type="match status" value="1"/>
</dbReference>
<dbReference type="Pfam" id="PF02491">
    <property type="entry name" value="SHS2_FTSA"/>
    <property type="match status" value="1"/>
</dbReference>
<reference evidence="8 9" key="1">
    <citation type="submission" date="2018-06" db="EMBL/GenBank/DDBJ databases">
        <title>Genomic Encyclopedia of Type Strains, Phase IV (KMG-IV): sequencing the most valuable type-strain genomes for metagenomic binning, comparative biology and taxonomic classification.</title>
        <authorList>
            <person name="Goeker M."/>
        </authorList>
    </citation>
    <scope>NUCLEOTIDE SEQUENCE [LARGE SCALE GENOMIC DNA]</scope>
    <source>
        <strain evidence="8 9">DSM 25532</strain>
    </source>
</reference>
<dbReference type="AlphaFoldDB" id="A0A366HEE9"/>
<dbReference type="CDD" id="cd24048">
    <property type="entry name" value="ASKHA_NBD_FtsA"/>
    <property type="match status" value="1"/>
</dbReference>
<dbReference type="PANTHER" id="PTHR32432">
    <property type="entry name" value="CELL DIVISION PROTEIN FTSA-RELATED"/>
    <property type="match status" value="1"/>
</dbReference>
<evidence type="ECO:0000259" key="7">
    <source>
        <dbReference type="SMART" id="SM00842"/>
    </source>
</evidence>
<sequence>MARSNIYAGLEIGTSKICVVVGEVKKDGAIKILGVGQAPSRGIRKGEIVDFDIAQTCLNDALLRAEDRSDVMIRNVFLGVSGAHIESLNNGGVYRLPSDQSTITEDDLEDVREIACNVDIPQNHVFLHRIARKYGVDGQEQVRSLIGRPAERVEAEFHIIHGVRSRVQNSIRLVRQIPLEVEDVVFLPLAASQVALNKDAKQGGALLIDFGGGTADYVLYVDGMLTASGCVPLGGDHITNDISMCFQIPHARCERLKVEEGSAIFEGVDPSEMLKVDDENGMYVGEIERAMLNEVIHLRTREILERVRERVEEHLPKLGAGVFLTGGVSLMRGIDVVARDVFGVRVTRTGSSPQGGATATYENPCYSGPIGLIRYAQLMDSEKPWLSPFAKLGRRMVEMFSSWTM</sequence>
<evidence type="ECO:0000256" key="1">
    <source>
        <dbReference type="ARBA" id="ARBA00022475"/>
    </source>
</evidence>
<comment type="caution">
    <text evidence="8">The sequence shown here is derived from an EMBL/GenBank/DDBJ whole genome shotgun (WGS) entry which is preliminary data.</text>
</comment>
<evidence type="ECO:0000256" key="3">
    <source>
        <dbReference type="ARBA" id="ARBA00023136"/>
    </source>
</evidence>
<evidence type="ECO:0000313" key="8">
    <source>
        <dbReference type="EMBL" id="RBP40430.1"/>
    </source>
</evidence>
<dbReference type="Gene3D" id="3.30.420.40">
    <property type="match status" value="2"/>
</dbReference>
<dbReference type="HAMAP" id="MF_02033">
    <property type="entry name" value="FtsA"/>
    <property type="match status" value="1"/>
</dbReference>
<accession>A0A366HEE9</accession>
<dbReference type="PANTHER" id="PTHR32432:SF4">
    <property type="entry name" value="CELL DIVISION PROTEIN FTSA"/>
    <property type="match status" value="1"/>
</dbReference>
<proteinExistence type="inferred from homology"/>
<comment type="subunit">
    <text evidence="5">Self-interacts. Interacts with FtsZ.</text>
</comment>
<dbReference type="Proteomes" id="UP000253426">
    <property type="component" value="Unassembled WGS sequence"/>
</dbReference>
<dbReference type="GO" id="GO:0032153">
    <property type="term" value="C:cell division site"/>
    <property type="evidence" value="ECO:0007669"/>
    <property type="project" value="UniProtKB-UniRule"/>
</dbReference>
<comment type="subcellular location">
    <subcellularLocation>
        <location evidence="5">Cell membrane</location>
        <topology evidence="5">Peripheral membrane protein</topology>
        <orientation evidence="5">Cytoplasmic side</orientation>
    </subcellularLocation>
    <text evidence="5">Localizes to the Z ring in an FtsZ-dependent manner. Targeted to the membrane through a conserved C-terminal amphipathic helix.</text>
</comment>
<gene>
    <name evidence="5" type="primary">ftsA</name>
    <name evidence="8" type="ORF">DES53_108137</name>
</gene>
<keyword evidence="2 5" id="KW-0132">Cell division</keyword>
<dbReference type="InterPro" id="IPR020823">
    <property type="entry name" value="Cell_div_FtsA"/>
</dbReference>
<keyword evidence="9" id="KW-1185">Reference proteome</keyword>
<dbReference type="InterPro" id="IPR050696">
    <property type="entry name" value="FtsA/MreB"/>
</dbReference>
<dbReference type="SUPFAM" id="SSF53067">
    <property type="entry name" value="Actin-like ATPase domain"/>
    <property type="match status" value="2"/>
</dbReference>
<feature type="domain" description="SHS2" evidence="7">
    <location>
        <begin position="7"/>
        <end position="195"/>
    </location>
</feature>
<organism evidence="8 9">
    <name type="scientific">Roseimicrobium gellanilyticum</name>
    <dbReference type="NCBI Taxonomy" id="748857"/>
    <lineage>
        <taxon>Bacteria</taxon>
        <taxon>Pseudomonadati</taxon>
        <taxon>Verrucomicrobiota</taxon>
        <taxon>Verrucomicrobiia</taxon>
        <taxon>Verrucomicrobiales</taxon>
        <taxon>Verrucomicrobiaceae</taxon>
        <taxon>Roseimicrobium</taxon>
    </lineage>
</organism>